<protein>
    <recommendedName>
        <fullName evidence="3">Sulfatase N-terminal domain-containing protein</fullName>
    </recommendedName>
</protein>
<dbReference type="PANTHER" id="PTHR42693">
    <property type="entry name" value="ARYLSULFATASE FAMILY MEMBER"/>
    <property type="match status" value="1"/>
</dbReference>
<dbReference type="InterPro" id="IPR017850">
    <property type="entry name" value="Alkaline_phosphatase_core_sf"/>
</dbReference>
<evidence type="ECO:0000313" key="4">
    <source>
        <dbReference type="EMBL" id="SVB44462.1"/>
    </source>
</evidence>
<reference evidence="4" key="1">
    <citation type="submission" date="2018-05" db="EMBL/GenBank/DDBJ databases">
        <authorList>
            <person name="Lanie J.A."/>
            <person name="Ng W.-L."/>
            <person name="Kazmierczak K.M."/>
            <person name="Andrzejewski T.M."/>
            <person name="Davidsen T.M."/>
            <person name="Wayne K.J."/>
            <person name="Tettelin H."/>
            <person name="Glass J.I."/>
            <person name="Rusch D."/>
            <person name="Podicherti R."/>
            <person name="Tsui H.-C.T."/>
            <person name="Winkler M.E."/>
        </authorList>
    </citation>
    <scope>NUCLEOTIDE SEQUENCE</scope>
</reference>
<name>A0A382E272_9ZZZZ</name>
<dbReference type="Gene3D" id="3.40.720.10">
    <property type="entry name" value="Alkaline Phosphatase, subunit A"/>
    <property type="match status" value="1"/>
</dbReference>
<feature type="domain" description="Sulfatase N-terminal" evidence="3">
    <location>
        <begin position="22"/>
        <end position="329"/>
    </location>
</feature>
<gene>
    <name evidence="4" type="ORF">METZ01_LOCUS197316</name>
</gene>
<dbReference type="PANTHER" id="PTHR42693:SF53">
    <property type="entry name" value="ENDO-4-O-SULFATASE"/>
    <property type="match status" value="1"/>
</dbReference>
<sequence>MQHFIFCVLFFASTASIWAARPNIVVILVDDMGYSDLGCYGGEIQTPHLDSLAHGGIRYTQAYNTSKCWTTRISLLSGLYHQRSDRDFRNTALIGEVLRPAGYRTWWSGKHHANFNPHKRGFHHFSGFLGGAINCWNPGDARPGEPKPGWGSKYAWAFDDKIIQPYTPDKSFYATDAFTNWGLEWLDEESGEDEPFFLFLAYNAPHWPLHAHAKDIAKYEGVYDNGYETVRRARYRRQLAMGLFDADTAPLSPPDHEDWNALTPTQRKQEALRMQIHAAMVDNIDQNVGRLVTKLKKVGEFENTLILFLVDNGASHENPKRGKKDLDAAWGSVGSFEAIGRSWA</sequence>
<dbReference type="SUPFAM" id="SSF53649">
    <property type="entry name" value="Alkaline phosphatase-like"/>
    <property type="match status" value="1"/>
</dbReference>
<proteinExistence type="inferred from homology"/>
<accession>A0A382E272</accession>
<comment type="similarity">
    <text evidence="1">Belongs to the sulfatase family.</text>
</comment>
<dbReference type="EMBL" id="UINC01042181">
    <property type="protein sequence ID" value="SVB44462.1"/>
    <property type="molecule type" value="Genomic_DNA"/>
</dbReference>
<evidence type="ECO:0000256" key="2">
    <source>
        <dbReference type="ARBA" id="ARBA00022801"/>
    </source>
</evidence>
<organism evidence="4">
    <name type="scientific">marine metagenome</name>
    <dbReference type="NCBI Taxonomy" id="408172"/>
    <lineage>
        <taxon>unclassified sequences</taxon>
        <taxon>metagenomes</taxon>
        <taxon>ecological metagenomes</taxon>
    </lineage>
</organism>
<dbReference type="AlphaFoldDB" id="A0A382E272"/>
<dbReference type="Pfam" id="PF00884">
    <property type="entry name" value="Sulfatase"/>
    <property type="match status" value="1"/>
</dbReference>
<keyword evidence="2" id="KW-0378">Hydrolase</keyword>
<evidence type="ECO:0000256" key="1">
    <source>
        <dbReference type="ARBA" id="ARBA00008779"/>
    </source>
</evidence>
<dbReference type="InterPro" id="IPR000917">
    <property type="entry name" value="Sulfatase_N"/>
</dbReference>
<dbReference type="GO" id="GO:0004065">
    <property type="term" value="F:arylsulfatase activity"/>
    <property type="evidence" value="ECO:0007669"/>
    <property type="project" value="TreeGrafter"/>
</dbReference>
<dbReference type="InterPro" id="IPR050738">
    <property type="entry name" value="Sulfatase"/>
</dbReference>
<feature type="non-terminal residue" evidence="4">
    <location>
        <position position="344"/>
    </location>
</feature>
<evidence type="ECO:0000259" key="3">
    <source>
        <dbReference type="Pfam" id="PF00884"/>
    </source>
</evidence>